<feature type="signal peptide" evidence="2">
    <location>
        <begin position="1"/>
        <end position="27"/>
    </location>
</feature>
<feature type="compositionally biased region" description="Basic and acidic residues" evidence="1">
    <location>
        <begin position="70"/>
        <end position="79"/>
    </location>
</feature>
<dbReference type="RefSeq" id="WP_345035800.1">
    <property type="nucleotide sequence ID" value="NZ_BAAAYL010000001.1"/>
</dbReference>
<dbReference type="Proteomes" id="UP001499990">
    <property type="component" value="Unassembled WGS sequence"/>
</dbReference>
<dbReference type="EMBL" id="BAAAYL010000001">
    <property type="protein sequence ID" value="GAA3370819.1"/>
    <property type="molecule type" value="Genomic_DNA"/>
</dbReference>
<evidence type="ECO:0000256" key="1">
    <source>
        <dbReference type="SAM" id="MobiDB-lite"/>
    </source>
</evidence>
<protein>
    <submittedName>
        <fullName evidence="3">Uncharacterized protein</fullName>
    </submittedName>
</protein>
<feature type="chain" id="PRO_5047163846" evidence="2">
    <location>
        <begin position="28"/>
        <end position="79"/>
    </location>
</feature>
<feature type="region of interest" description="Disordered" evidence="1">
    <location>
        <begin position="49"/>
        <end position="79"/>
    </location>
</feature>
<evidence type="ECO:0000313" key="3">
    <source>
        <dbReference type="EMBL" id="GAA3370819.1"/>
    </source>
</evidence>
<evidence type="ECO:0000256" key="2">
    <source>
        <dbReference type="SAM" id="SignalP"/>
    </source>
</evidence>
<reference evidence="4" key="1">
    <citation type="journal article" date="2019" name="Int. J. Syst. Evol. Microbiol.">
        <title>The Global Catalogue of Microorganisms (GCM) 10K type strain sequencing project: providing services to taxonomists for standard genome sequencing and annotation.</title>
        <authorList>
            <consortium name="The Broad Institute Genomics Platform"/>
            <consortium name="The Broad Institute Genome Sequencing Center for Infectious Disease"/>
            <person name="Wu L."/>
            <person name="Ma J."/>
        </authorList>
    </citation>
    <scope>NUCLEOTIDE SEQUENCE [LARGE SCALE GENOMIC DNA]</scope>
    <source>
        <strain evidence="4">JCM 9651</strain>
    </source>
</reference>
<comment type="caution">
    <text evidence="3">The sequence shown here is derived from an EMBL/GenBank/DDBJ whole genome shotgun (WGS) entry which is preliminary data.</text>
</comment>
<keyword evidence="4" id="KW-1185">Reference proteome</keyword>
<sequence length="79" mass="8188">MRTRRMLGLGLATAAFMGMSAIGTAQAAAPPDPHASKAAHETTAAKCKEGGGTVKKHAKGHEYCSGGKYNNEKIMAKKS</sequence>
<organism evidence="3 4">
    <name type="scientific">Streptomyces sannanensis</name>
    <dbReference type="NCBI Taxonomy" id="285536"/>
    <lineage>
        <taxon>Bacteria</taxon>
        <taxon>Bacillati</taxon>
        <taxon>Actinomycetota</taxon>
        <taxon>Actinomycetes</taxon>
        <taxon>Kitasatosporales</taxon>
        <taxon>Streptomycetaceae</taxon>
        <taxon>Streptomyces</taxon>
    </lineage>
</organism>
<keyword evidence="2" id="KW-0732">Signal</keyword>
<gene>
    <name evidence="3" type="ORF">GCM10020367_18970</name>
</gene>
<accession>A0ABP6S8R1</accession>
<evidence type="ECO:0000313" key="4">
    <source>
        <dbReference type="Proteomes" id="UP001499990"/>
    </source>
</evidence>
<name>A0ABP6S8R1_9ACTN</name>
<proteinExistence type="predicted"/>